<dbReference type="RefSeq" id="WP_177180360.1">
    <property type="nucleotide sequence ID" value="NZ_FOHB01000005.1"/>
</dbReference>
<keyword evidence="5" id="KW-1185">Reference proteome</keyword>
<dbReference type="STRING" id="587636.SAMN05216199_2950"/>
<sequence length="291" mass="31431">MTEQDLTQEPSPEERRRKHRTRQILIFVTLPGVLLGTATVSAAYSQGWLTPTPPKAACSPQVVPAPKRSSFTVNVLNATGRDGMAATVAKGLSQRKFSIGGISNAPETWYVTQPAVVHYGPKFLDQALLVQQQIPGAELFQDDGRVSKSVDVVVGLGYKEIVPLPPRFDPLPREITMNVYNTTFREGLASTVAKEFKQRGFKVKEVSNDPLKTLQMGTALIRFGEEGDLAAKIVAQHIPKATLLKDGRAGTKVDVVIGNAFTGLTPLAQVPAPAPRPKQATPTVARPCSDN</sequence>
<dbReference type="InterPro" id="IPR050922">
    <property type="entry name" value="LytR/CpsA/Psr_CW_biosynth"/>
</dbReference>
<feature type="domain" description="LytR/CpsA/Psr regulator C-terminal" evidence="3">
    <location>
        <begin position="175"/>
        <end position="261"/>
    </location>
</feature>
<name>A0A1H9WJ03_9MICO</name>
<evidence type="ECO:0000256" key="1">
    <source>
        <dbReference type="SAM" id="MobiDB-lite"/>
    </source>
</evidence>
<evidence type="ECO:0000259" key="3">
    <source>
        <dbReference type="Pfam" id="PF13399"/>
    </source>
</evidence>
<feature type="transmembrane region" description="Helical" evidence="2">
    <location>
        <begin position="24"/>
        <end position="44"/>
    </location>
</feature>
<feature type="region of interest" description="Disordered" evidence="1">
    <location>
        <begin position="270"/>
        <end position="291"/>
    </location>
</feature>
<dbReference type="Pfam" id="PF13399">
    <property type="entry name" value="LytR_C"/>
    <property type="match status" value="2"/>
</dbReference>
<protein>
    <submittedName>
        <fullName evidence="4">LytR cell envelope-related transcriptional attenuator</fullName>
    </submittedName>
</protein>
<keyword evidence="2" id="KW-0472">Membrane</keyword>
<reference evidence="5" key="1">
    <citation type="submission" date="2016-10" db="EMBL/GenBank/DDBJ databases">
        <authorList>
            <person name="Varghese N."/>
            <person name="Submissions S."/>
        </authorList>
    </citation>
    <scope>NUCLEOTIDE SEQUENCE [LARGE SCALE GENOMIC DNA]</scope>
    <source>
        <strain evidence="5">CGMCC 1.6963</strain>
    </source>
</reference>
<accession>A0A1H9WJ03</accession>
<dbReference type="PANTHER" id="PTHR33392">
    <property type="entry name" value="POLYISOPRENYL-TEICHOIC ACID--PEPTIDOGLYCAN TEICHOIC ACID TRANSFERASE TAGU"/>
    <property type="match status" value="1"/>
</dbReference>
<evidence type="ECO:0000313" key="5">
    <source>
        <dbReference type="Proteomes" id="UP000199019"/>
    </source>
</evidence>
<dbReference type="Gene3D" id="3.30.70.2390">
    <property type="match status" value="2"/>
</dbReference>
<evidence type="ECO:0000313" key="4">
    <source>
        <dbReference type="EMBL" id="SES33868.1"/>
    </source>
</evidence>
<dbReference type="AlphaFoldDB" id="A0A1H9WJ03"/>
<organism evidence="4 5">
    <name type="scientific">Pedococcus cremeus</name>
    <dbReference type="NCBI Taxonomy" id="587636"/>
    <lineage>
        <taxon>Bacteria</taxon>
        <taxon>Bacillati</taxon>
        <taxon>Actinomycetota</taxon>
        <taxon>Actinomycetes</taxon>
        <taxon>Micrococcales</taxon>
        <taxon>Intrasporangiaceae</taxon>
        <taxon>Pedococcus</taxon>
    </lineage>
</organism>
<keyword evidence="2" id="KW-0812">Transmembrane</keyword>
<dbReference type="PANTHER" id="PTHR33392:SF6">
    <property type="entry name" value="POLYISOPRENYL-TEICHOIC ACID--PEPTIDOGLYCAN TEICHOIC ACID TRANSFERASE TAGU"/>
    <property type="match status" value="1"/>
</dbReference>
<gene>
    <name evidence="4" type="ORF">SAMN05216199_2950</name>
</gene>
<proteinExistence type="predicted"/>
<dbReference type="Proteomes" id="UP000199019">
    <property type="component" value="Unassembled WGS sequence"/>
</dbReference>
<dbReference type="InterPro" id="IPR027381">
    <property type="entry name" value="LytR/CpsA/Psr_C"/>
</dbReference>
<dbReference type="EMBL" id="FOHB01000005">
    <property type="protein sequence ID" value="SES33868.1"/>
    <property type="molecule type" value="Genomic_DNA"/>
</dbReference>
<feature type="domain" description="LytR/CpsA/Psr regulator C-terminal" evidence="3">
    <location>
        <begin position="71"/>
        <end position="158"/>
    </location>
</feature>
<evidence type="ECO:0000256" key="2">
    <source>
        <dbReference type="SAM" id="Phobius"/>
    </source>
</evidence>
<keyword evidence="2" id="KW-1133">Transmembrane helix</keyword>